<feature type="non-terminal residue" evidence="5">
    <location>
        <position position="56"/>
    </location>
</feature>
<sequence length="56" mass="6618">ANFEESRRLQEEAQQRSQRIAQLKQQKMQELRATGIPEKYCAQVERRAWSQAKSTP</sequence>
<organism evidence="5 6">
    <name type="scientific">Calypte anna</name>
    <name type="common">Anna's hummingbird</name>
    <name type="synonym">Archilochus anna</name>
    <dbReference type="NCBI Taxonomy" id="9244"/>
    <lineage>
        <taxon>Eukaryota</taxon>
        <taxon>Metazoa</taxon>
        <taxon>Chordata</taxon>
        <taxon>Craniata</taxon>
        <taxon>Vertebrata</taxon>
        <taxon>Euteleostomi</taxon>
        <taxon>Archelosauria</taxon>
        <taxon>Archosauria</taxon>
        <taxon>Dinosauria</taxon>
        <taxon>Saurischia</taxon>
        <taxon>Theropoda</taxon>
        <taxon>Coelurosauria</taxon>
        <taxon>Aves</taxon>
        <taxon>Neognathae</taxon>
        <taxon>Neoaves</taxon>
        <taxon>Strisores</taxon>
        <taxon>Apodiformes</taxon>
        <taxon>Trochilidae</taxon>
        <taxon>Calypte</taxon>
    </lineage>
</organism>
<evidence type="ECO:0000256" key="3">
    <source>
        <dbReference type="ARBA" id="ARBA00023069"/>
    </source>
</evidence>
<dbReference type="GO" id="GO:0031514">
    <property type="term" value="C:motile cilium"/>
    <property type="evidence" value="ECO:0007669"/>
    <property type="project" value="UniProtKB-SubCell"/>
</dbReference>
<evidence type="ECO:0000256" key="1">
    <source>
        <dbReference type="ARBA" id="ARBA00004230"/>
    </source>
</evidence>
<keyword evidence="2" id="KW-0282">Flagellum</keyword>
<protein>
    <submittedName>
        <fullName evidence="5">Uncharacterized protein</fullName>
    </submittedName>
</protein>
<evidence type="ECO:0000313" key="5">
    <source>
        <dbReference type="EMBL" id="KFP02603.1"/>
    </source>
</evidence>
<reference evidence="5 6" key="1">
    <citation type="submission" date="2014-04" db="EMBL/GenBank/DDBJ databases">
        <title>Genome evolution of avian class.</title>
        <authorList>
            <person name="Zhang G."/>
            <person name="Li C."/>
        </authorList>
    </citation>
    <scope>NUCLEOTIDE SEQUENCE [LARGE SCALE GENOMIC DNA]</scope>
    <source>
        <strain evidence="5">BGI_N300</strain>
    </source>
</reference>
<name>A0A091I546_CALAN</name>
<evidence type="ECO:0000256" key="4">
    <source>
        <dbReference type="ARBA" id="ARBA00023273"/>
    </source>
</evidence>
<dbReference type="Proteomes" id="UP000054308">
    <property type="component" value="Unassembled WGS sequence"/>
</dbReference>
<proteinExistence type="predicted"/>
<keyword evidence="4" id="KW-0966">Cell projection</keyword>
<dbReference type="PANTHER" id="PTHR15504">
    <property type="entry name" value="NASOPHARYNGEAL EPITHELIUM SPECIFIC PROTEIN 1"/>
    <property type="match status" value="1"/>
</dbReference>
<evidence type="ECO:0000256" key="2">
    <source>
        <dbReference type="ARBA" id="ARBA00022846"/>
    </source>
</evidence>
<dbReference type="InterPro" id="IPR033253">
    <property type="entry name" value="CFAP45"/>
</dbReference>
<dbReference type="STRING" id="9244.A0A091I546"/>
<gene>
    <name evidence="5" type="ORF">N300_14275</name>
</gene>
<dbReference type="EMBL" id="KL218138">
    <property type="protein sequence ID" value="KFP02603.1"/>
    <property type="molecule type" value="Genomic_DNA"/>
</dbReference>
<comment type="subcellular location">
    <subcellularLocation>
        <location evidence="1">Cell projection</location>
        <location evidence="1">Cilium</location>
        <location evidence="1">Flagellum</location>
    </subcellularLocation>
</comment>
<keyword evidence="6" id="KW-1185">Reference proteome</keyword>
<feature type="non-terminal residue" evidence="5">
    <location>
        <position position="1"/>
    </location>
</feature>
<dbReference type="AlphaFoldDB" id="A0A091I546"/>
<keyword evidence="3" id="KW-0969">Cilium</keyword>
<dbReference type="PANTHER" id="PTHR15504:SF0">
    <property type="entry name" value="CILIA- AND FLAGELLA-ASSOCIATED PROTEIN 45"/>
    <property type="match status" value="1"/>
</dbReference>
<accession>A0A091I546</accession>
<evidence type="ECO:0000313" key="6">
    <source>
        <dbReference type="Proteomes" id="UP000054308"/>
    </source>
</evidence>